<comment type="caution">
    <text evidence="2">The sequence shown here is derived from an EMBL/GenBank/DDBJ whole genome shotgun (WGS) entry which is preliminary data.</text>
</comment>
<proteinExistence type="predicted"/>
<evidence type="ECO:0000313" key="3">
    <source>
        <dbReference type="Proteomes" id="UP001597419"/>
    </source>
</evidence>
<keyword evidence="3" id="KW-1185">Reference proteome</keyword>
<feature type="region of interest" description="Disordered" evidence="1">
    <location>
        <begin position="75"/>
        <end position="99"/>
    </location>
</feature>
<evidence type="ECO:0008006" key="4">
    <source>
        <dbReference type="Google" id="ProtNLM"/>
    </source>
</evidence>
<sequence length="99" mass="10960">MSAVIYVDLAHLHPIVDGVWHRAWLDHLPAPGEGVAMLCGLVATAEYHDRGQRDAHGVPAQCWSCEREYREAMGYSPPPGGYPPLSRRSVIRPVPHPRA</sequence>
<protein>
    <recommendedName>
        <fullName evidence="4">Zinc-finger</fullName>
    </recommendedName>
</protein>
<evidence type="ECO:0000256" key="1">
    <source>
        <dbReference type="SAM" id="MobiDB-lite"/>
    </source>
</evidence>
<reference evidence="3" key="1">
    <citation type="journal article" date="2019" name="Int. J. Syst. Evol. Microbiol.">
        <title>The Global Catalogue of Microorganisms (GCM) 10K type strain sequencing project: providing services to taxonomists for standard genome sequencing and annotation.</title>
        <authorList>
            <consortium name="The Broad Institute Genomics Platform"/>
            <consortium name="The Broad Institute Genome Sequencing Center for Infectious Disease"/>
            <person name="Wu L."/>
            <person name="Ma J."/>
        </authorList>
    </citation>
    <scope>NUCLEOTIDE SEQUENCE [LARGE SCALE GENOMIC DNA]</scope>
    <source>
        <strain evidence="3">CGMCC 4.7643</strain>
    </source>
</reference>
<dbReference type="Proteomes" id="UP001597419">
    <property type="component" value="Unassembled WGS sequence"/>
</dbReference>
<evidence type="ECO:0000313" key="2">
    <source>
        <dbReference type="EMBL" id="MFD2461772.1"/>
    </source>
</evidence>
<accession>A0ABW5GLL8</accession>
<dbReference type="RefSeq" id="WP_345390621.1">
    <property type="nucleotide sequence ID" value="NZ_BAABHG010000004.1"/>
</dbReference>
<dbReference type="EMBL" id="JBHUKU010000014">
    <property type="protein sequence ID" value="MFD2461772.1"/>
    <property type="molecule type" value="Genomic_DNA"/>
</dbReference>
<name>A0ABW5GLL8_9PSEU</name>
<gene>
    <name evidence="2" type="ORF">ACFSYJ_24405</name>
</gene>
<organism evidence="2 3">
    <name type="scientific">Amycolatopsis samaneae</name>
    <dbReference type="NCBI Taxonomy" id="664691"/>
    <lineage>
        <taxon>Bacteria</taxon>
        <taxon>Bacillati</taxon>
        <taxon>Actinomycetota</taxon>
        <taxon>Actinomycetes</taxon>
        <taxon>Pseudonocardiales</taxon>
        <taxon>Pseudonocardiaceae</taxon>
        <taxon>Amycolatopsis</taxon>
    </lineage>
</organism>